<sequence length="165" mass="18563" precursor="true">MPFVKPRRKRYRYLRDAALMALLAFAVLSYQQRNMISGEAPPLKDITTQGQPIALEQGEVTLVYFWGTWCPVCRVTSPMVNRVAEQHKVISIAVASGTDGEINQFMAEHGYQFDVIGDEVILHQAWGASVFPAIYIVDKQGQIRFKTSGATSSWGMRLRLLLAAW</sequence>
<dbReference type="OrthoDB" id="9796554at2"/>
<dbReference type="STRING" id="323850.Shew_2340"/>
<dbReference type="InterPro" id="IPR000866">
    <property type="entry name" value="AhpC/TSA"/>
</dbReference>
<dbReference type="Proteomes" id="UP000001558">
    <property type="component" value="Chromosome"/>
</dbReference>
<dbReference type="PROSITE" id="PS51352">
    <property type="entry name" value="THIOREDOXIN_2"/>
    <property type="match status" value="1"/>
</dbReference>
<dbReference type="eggNOG" id="COG0526">
    <property type="taxonomic scope" value="Bacteria"/>
</dbReference>
<dbReference type="PANTHER" id="PTHR42852">
    <property type="entry name" value="THIOL:DISULFIDE INTERCHANGE PROTEIN DSBE"/>
    <property type="match status" value="1"/>
</dbReference>
<accession>A3QFF8</accession>
<evidence type="ECO:0000313" key="2">
    <source>
        <dbReference type="EMBL" id="ABO24206.1"/>
    </source>
</evidence>
<gene>
    <name evidence="2" type="ordered locus">Shew_2340</name>
</gene>
<dbReference type="HOGENOM" id="CLU_042529_10_1_6"/>
<dbReference type="EMBL" id="CP000606">
    <property type="protein sequence ID" value="ABO24206.1"/>
    <property type="molecule type" value="Genomic_DNA"/>
</dbReference>
<organism evidence="2 3">
    <name type="scientific">Shewanella loihica (strain ATCC BAA-1088 / PV-4)</name>
    <dbReference type="NCBI Taxonomy" id="323850"/>
    <lineage>
        <taxon>Bacteria</taxon>
        <taxon>Pseudomonadati</taxon>
        <taxon>Pseudomonadota</taxon>
        <taxon>Gammaproteobacteria</taxon>
        <taxon>Alteromonadales</taxon>
        <taxon>Shewanellaceae</taxon>
        <taxon>Shewanella</taxon>
    </lineage>
</organism>
<dbReference type="CDD" id="cd03011">
    <property type="entry name" value="TlpA_like_ScsD_MtbDsbE"/>
    <property type="match status" value="1"/>
</dbReference>
<dbReference type="RefSeq" id="WP_011866137.1">
    <property type="nucleotide sequence ID" value="NC_009092.1"/>
</dbReference>
<dbReference type="GO" id="GO:0016209">
    <property type="term" value="F:antioxidant activity"/>
    <property type="evidence" value="ECO:0007669"/>
    <property type="project" value="InterPro"/>
</dbReference>
<dbReference type="InterPro" id="IPR050553">
    <property type="entry name" value="Thioredoxin_ResA/DsbE_sf"/>
</dbReference>
<dbReference type="Gene3D" id="3.40.30.10">
    <property type="entry name" value="Glutaredoxin"/>
    <property type="match status" value="1"/>
</dbReference>
<dbReference type="AlphaFoldDB" id="A3QFF8"/>
<name>A3QFF8_SHELP</name>
<proteinExistence type="predicted"/>
<evidence type="ECO:0000313" key="3">
    <source>
        <dbReference type="Proteomes" id="UP000001558"/>
    </source>
</evidence>
<dbReference type="PANTHER" id="PTHR42852:SF17">
    <property type="entry name" value="THIOREDOXIN-LIKE PROTEIN HI_1115"/>
    <property type="match status" value="1"/>
</dbReference>
<evidence type="ECO:0000259" key="1">
    <source>
        <dbReference type="PROSITE" id="PS51352"/>
    </source>
</evidence>
<reference evidence="2 3" key="1">
    <citation type="submission" date="2007-03" db="EMBL/GenBank/DDBJ databases">
        <title>Complete sequence of Shewanella loihica PV-4.</title>
        <authorList>
            <consortium name="US DOE Joint Genome Institute"/>
            <person name="Copeland A."/>
            <person name="Lucas S."/>
            <person name="Lapidus A."/>
            <person name="Barry K."/>
            <person name="Detter J.C."/>
            <person name="Glavina del Rio T."/>
            <person name="Hammon N."/>
            <person name="Israni S."/>
            <person name="Dalin E."/>
            <person name="Tice H."/>
            <person name="Pitluck S."/>
            <person name="Chain P."/>
            <person name="Malfatti S."/>
            <person name="Shin M."/>
            <person name="Vergez L."/>
            <person name="Schmutz J."/>
            <person name="Larimer F."/>
            <person name="Land M."/>
            <person name="Hauser L."/>
            <person name="Kyrpides N."/>
            <person name="Mikhailova N."/>
            <person name="Romine M.F."/>
            <person name="Serres G."/>
            <person name="Fredrickson J."/>
            <person name="Tiedje J."/>
            <person name="Richardson P."/>
        </authorList>
    </citation>
    <scope>NUCLEOTIDE SEQUENCE [LARGE SCALE GENOMIC DNA]</scope>
    <source>
        <strain evidence="3">ATCC BAA-1088 / PV-4</strain>
    </source>
</reference>
<dbReference type="InterPro" id="IPR036249">
    <property type="entry name" value="Thioredoxin-like_sf"/>
</dbReference>
<dbReference type="KEGG" id="slo:Shew_2340"/>
<dbReference type="Pfam" id="PF00578">
    <property type="entry name" value="AhpC-TSA"/>
    <property type="match status" value="1"/>
</dbReference>
<dbReference type="SUPFAM" id="SSF52833">
    <property type="entry name" value="Thioredoxin-like"/>
    <property type="match status" value="1"/>
</dbReference>
<feature type="domain" description="Thioredoxin" evidence="1">
    <location>
        <begin position="34"/>
        <end position="165"/>
    </location>
</feature>
<dbReference type="GO" id="GO:0016491">
    <property type="term" value="F:oxidoreductase activity"/>
    <property type="evidence" value="ECO:0007669"/>
    <property type="project" value="InterPro"/>
</dbReference>
<protein>
    <submittedName>
        <fullName evidence="2">Redoxin domain protein</fullName>
    </submittedName>
</protein>
<dbReference type="InterPro" id="IPR013766">
    <property type="entry name" value="Thioredoxin_domain"/>
</dbReference>
<keyword evidence="3" id="KW-1185">Reference proteome</keyword>